<name>A0ABW7CT63_9GAMM</name>
<sequence>MDITCKGRCIPMGLIAGALIVGLVACAQPSKANQEKSMQDAMAADIQREQDNAVAIVDAAIPRETGPVISWAGYPPMKPGAAQTPQSLIDQVHKLADSLRSYADSDPQRVEEVLGTALSPDSEGRRRGVTGKVGAGTYEWAVWKFSPDGGGQAIELTVAPAEACLDFQLLKSPLVDNGFRMHVPAFGDDQRITFYKSVSPSLTLYVSIKVDVRDAPTCASVVNLEVAPSDA</sequence>
<gene>
    <name evidence="2" type="ORF">ACEU0G_001626</name>
</gene>
<evidence type="ECO:0000313" key="2">
    <source>
        <dbReference type="EMBL" id="MFG6108153.1"/>
    </source>
</evidence>
<keyword evidence="1" id="KW-0732">Signal</keyword>
<keyword evidence="3" id="KW-1185">Reference proteome</keyword>
<dbReference type="RefSeq" id="WP_394161230.1">
    <property type="nucleotide sequence ID" value="NZ_JBHGCJ010000001.1"/>
</dbReference>
<dbReference type="Proteomes" id="UP001605261">
    <property type="component" value="Unassembled WGS sequence"/>
</dbReference>
<proteinExistence type="predicted"/>
<evidence type="ECO:0000256" key="1">
    <source>
        <dbReference type="SAM" id="SignalP"/>
    </source>
</evidence>
<reference evidence="2 3" key="1">
    <citation type="submission" date="2024-09" db="EMBL/GenBank/DDBJ databases">
        <authorList>
            <consortium name="All-Russian atlas of soil microorganisms"/>
            <consortium name="as a basis for the search for new antimicrobial producers and enzymes with unique properties"/>
            <person name="Sokolova E.A."/>
            <person name="Voronina E.N."/>
        </authorList>
    </citation>
    <scope>NUCLEOTIDE SEQUENCE [LARGE SCALE GENOMIC DNA]</scope>
    <source>
        <strain evidence="2 3">AF-22b-331.1</strain>
    </source>
</reference>
<dbReference type="EMBL" id="JBHGCJ010000001">
    <property type="protein sequence ID" value="MFG6108153.1"/>
    <property type="molecule type" value="Genomic_DNA"/>
</dbReference>
<protein>
    <recommendedName>
        <fullName evidence="4">Lipoprotein</fullName>
    </recommendedName>
</protein>
<feature type="signal peptide" evidence="1">
    <location>
        <begin position="1"/>
        <end position="27"/>
    </location>
</feature>
<evidence type="ECO:0008006" key="4">
    <source>
        <dbReference type="Google" id="ProtNLM"/>
    </source>
</evidence>
<organism evidence="2 3">
    <name type="scientific">Stenotrophomonas nematodicola</name>
    <dbReference type="NCBI Taxonomy" id="2656746"/>
    <lineage>
        <taxon>Bacteria</taxon>
        <taxon>Pseudomonadati</taxon>
        <taxon>Pseudomonadota</taxon>
        <taxon>Gammaproteobacteria</taxon>
        <taxon>Lysobacterales</taxon>
        <taxon>Lysobacteraceae</taxon>
        <taxon>Stenotrophomonas</taxon>
    </lineage>
</organism>
<evidence type="ECO:0000313" key="3">
    <source>
        <dbReference type="Proteomes" id="UP001605261"/>
    </source>
</evidence>
<comment type="caution">
    <text evidence="2">The sequence shown here is derived from an EMBL/GenBank/DDBJ whole genome shotgun (WGS) entry which is preliminary data.</text>
</comment>
<accession>A0ABW7CT63</accession>
<dbReference type="PROSITE" id="PS51257">
    <property type="entry name" value="PROKAR_LIPOPROTEIN"/>
    <property type="match status" value="1"/>
</dbReference>
<feature type="chain" id="PRO_5046992134" description="Lipoprotein" evidence="1">
    <location>
        <begin position="28"/>
        <end position="231"/>
    </location>
</feature>